<evidence type="ECO:0000256" key="1">
    <source>
        <dbReference type="ARBA" id="ARBA00004651"/>
    </source>
</evidence>
<dbReference type="GO" id="GO:0005524">
    <property type="term" value="F:ATP binding"/>
    <property type="evidence" value="ECO:0007669"/>
    <property type="project" value="UniProtKB-KW"/>
</dbReference>
<accession>A0A1Y5SCM9</accession>
<dbReference type="Pfam" id="PF00005">
    <property type="entry name" value="ABC_tran"/>
    <property type="match status" value="1"/>
</dbReference>
<evidence type="ECO:0000256" key="3">
    <source>
        <dbReference type="ARBA" id="ARBA00022475"/>
    </source>
</evidence>
<evidence type="ECO:0000259" key="11">
    <source>
        <dbReference type="PROSITE" id="PS50929"/>
    </source>
</evidence>
<dbReference type="GO" id="GO:0015421">
    <property type="term" value="F:ABC-type oligopeptide transporter activity"/>
    <property type="evidence" value="ECO:0007669"/>
    <property type="project" value="TreeGrafter"/>
</dbReference>
<evidence type="ECO:0000256" key="8">
    <source>
        <dbReference type="ARBA" id="ARBA00023136"/>
    </source>
</evidence>
<evidence type="ECO:0000256" key="6">
    <source>
        <dbReference type="ARBA" id="ARBA00022840"/>
    </source>
</evidence>
<comment type="subcellular location">
    <subcellularLocation>
        <location evidence="1">Cell membrane</location>
        <topology evidence="1">Multi-pass membrane protein</topology>
    </subcellularLocation>
</comment>
<feature type="transmembrane region" description="Helical" evidence="9">
    <location>
        <begin position="257"/>
        <end position="277"/>
    </location>
</feature>
<dbReference type="PROSITE" id="PS50929">
    <property type="entry name" value="ABC_TM1F"/>
    <property type="match status" value="1"/>
</dbReference>
<keyword evidence="7 9" id="KW-1133">Transmembrane helix</keyword>
<dbReference type="PROSITE" id="PS00211">
    <property type="entry name" value="ABC_TRANSPORTER_1"/>
    <property type="match status" value="1"/>
</dbReference>
<keyword evidence="12" id="KW-0378">Hydrolase</keyword>
<feature type="transmembrane region" description="Helical" evidence="9">
    <location>
        <begin position="173"/>
        <end position="193"/>
    </location>
</feature>
<dbReference type="Pfam" id="PF00664">
    <property type="entry name" value="ABC_membrane"/>
    <property type="match status" value="1"/>
</dbReference>
<feature type="domain" description="ABC transmembrane type-1" evidence="11">
    <location>
        <begin position="36"/>
        <end position="317"/>
    </location>
</feature>
<dbReference type="AlphaFoldDB" id="A0A1Y5SCM9"/>
<name>A0A1Y5SCM9_9RHOB</name>
<dbReference type="InterPro" id="IPR017871">
    <property type="entry name" value="ABC_transporter-like_CS"/>
</dbReference>
<dbReference type="InterPro" id="IPR003593">
    <property type="entry name" value="AAA+_ATPase"/>
</dbReference>
<dbReference type="InterPro" id="IPR039421">
    <property type="entry name" value="Type_1_exporter"/>
</dbReference>
<evidence type="ECO:0000256" key="4">
    <source>
        <dbReference type="ARBA" id="ARBA00022692"/>
    </source>
</evidence>
<evidence type="ECO:0000313" key="13">
    <source>
        <dbReference type="Proteomes" id="UP000193862"/>
    </source>
</evidence>
<keyword evidence="5" id="KW-0547">Nucleotide-binding</keyword>
<dbReference type="InterPro" id="IPR027417">
    <property type="entry name" value="P-loop_NTPase"/>
</dbReference>
<dbReference type="InterPro" id="IPR003439">
    <property type="entry name" value="ABC_transporter-like_ATP-bd"/>
</dbReference>
<dbReference type="Gene3D" id="3.40.50.300">
    <property type="entry name" value="P-loop containing nucleotide triphosphate hydrolases"/>
    <property type="match status" value="1"/>
</dbReference>
<feature type="transmembrane region" description="Helical" evidence="9">
    <location>
        <begin position="35"/>
        <end position="56"/>
    </location>
</feature>
<keyword evidence="4 9" id="KW-0812">Transmembrane</keyword>
<gene>
    <name evidence="12" type="primary">msbA_2</name>
    <name evidence="12" type="ORF">AQS8620_01398</name>
</gene>
<dbReference type="GO" id="GO:0016887">
    <property type="term" value="F:ATP hydrolysis activity"/>
    <property type="evidence" value="ECO:0007669"/>
    <property type="project" value="InterPro"/>
</dbReference>
<dbReference type="GO" id="GO:0005886">
    <property type="term" value="C:plasma membrane"/>
    <property type="evidence" value="ECO:0007669"/>
    <property type="project" value="UniProtKB-SubCell"/>
</dbReference>
<dbReference type="FunFam" id="3.40.50.300:FF:000221">
    <property type="entry name" value="Multidrug ABC transporter ATP-binding protein"/>
    <property type="match status" value="1"/>
</dbReference>
<keyword evidence="13" id="KW-1185">Reference proteome</keyword>
<protein>
    <submittedName>
        <fullName evidence="12">Lipid A export ATP-binding/permease protein MsbA</fullName>
        <ecNumber evidence="12">3.6.3.-</ecNumber>
    </submittedName>
</protein>
<feature type="domain" description="ABC transporter" evidence="10">
    <location>
        <begin position="354"/>
        <end position="586"/>
    </location>
</feature>
<dbReference type="InterPro" id="IPR011527">
    <property type="entry name" value="ABC1_TM_dom"/>
</dbReference>
<dbReference type="PANTHER" id="PTHR43394">
    <property type="entry name" value="ATP-DEPENDENT PERMEASE MDL1, MITOCHONDRIAL"/>
    <property type="match status" value="1"/>
</dbReference>
<dbReference type="EMBL" id="FWFS01000004">
    <property type="protein sequence ID" value="SLN37747.1"/>
    <property type="molecule type" value="Genomic_DNA"/>
</dbReference>
<evidence type="ECO:0000256" key="5">
    <source>
        <dbReference type="ARBA" id="ARBA00022741"/>
    </source>
</evidence>
<dbReference type="SUPFAM" id="SSF90123">
    <property type="entry name" value="ABC transporter transmembrane region"/>
    <property type="match status" value="1"/>
</dbReference>
<dbReference type="Gene3D" id="1.20.1560.10">
    <property type="entry name" value="ABC transporter type 1, transmembrane domain"/>
    <property type="match status" value="1"/>
</dbReference>
<dbReference type="SUPFAM" id="SSF52540">
    <property type="entry name" value="P-loop containing nucleoside triphosphate hydrolases"/>
    <property type="match status" value="1"/>
</dbReference>
<evidence type="ECO:0000256" key="9">
    <source>
        <dbReference type="SAM" id="Phobius"/>
    </source>
</evidence>
<evidence type="ECO:0000313" key="12">
    <source>
        <dbReference type="EMBL" id="SLN37747.1"/>
    </source>
</evidence>
<sequence length="631" mass="67516">MSQQPTAPLPAKQGQNQRLGLWLWRAYIRRHTGKILLAMLFMALEGSVLGILSYFVQPMFDNVLVGSDGAALKWVALGAVGILSLRAVSTFTQRNLMASVQTKVSTTLQADMVAHMLTLDGDFYQDNTPGVLIERTRGDTLAASTIWNTVATSVGRDMVSLISLLGVALYTDWTWTLIAVAGAPLVLFPITVLQKRVRRATRAARAAAATVSNRLDEIFHGAVTIKLSATEKREAKRFGATLNTQRRAELKAVMGQAAIPGLIDLVAGIGLAGVLYYGGGQIVAGEKTVGEFMSFFTAIALVFEPLRRVGNISGTWQVALGSIERIHGIFEAKPTIKSPATPVALAKPAREADITLANVSFAYGTAPVLRGATFTARAGETTALVGASGAGKSTVFNLLTRLVDATDGEITIGGQDIRTLALPQLRNLYSVVSQETLLFDESLRDNITMGETPDPAQLTAAMDAAHVSEFVQGLGNGLDTAAGPRGSALSGGQRQRIAIARAVLRDRPVLLLDEATSALDARSEKIVQEALERLSKGRTTLVIAHRLSTIRAAHSIVVMDRGRVVDQGTHEELLARGGIYADLYRLQYSEGKTVSDARAKAIAAPDAAQDSDETPSPLARMFSAFSTIWKR</sequence>
<evidence type="ECO:0000256" key="2">
    <source>
        <dbReference type="ARBA" id="ARBA00022448"/>
    </source>
</evidence>
<dbReference type="Proteomes" id="UP000193862">
    <property type="component" value="Unassembled WGS sequence"/>
</dbReference>
<dbReference type="PROSITE" id="PS50893">
    <property type="entry name" value="ABC_TRANSPORTER_2"/>
    <property type="match status" value="1"/>
</dbReference>
<dbReference type="SMART" id="SM00382">
    <property type="entry name" value="AAA"/>
    <property type="match status" value="1"/>
</dbReference>
<keyword evidence="3" id="KW-1003">Cell membrane</keyword>
<dbReference type="InterPro" id="IPR036640">
    <property type="entry name" value="ABC1_TM_sf"/>
</dbReference>
<proteinExistence type="predicted"/>
<keyword evidence="6 12" id="KW-0067">ATP-binding</keyword>
<dbReference type="CDD" id="cd18552">
    <property type="entry name" value="ABC_6TM_MsbA_like"/>
    <property type="match status" value="1"/>
</dbReference>
<dbReference type="PANTHER" id="PTHR43394:SF1">
    <property type="entry name" value="ATP-BINDING CASSETTE SUB-FAMILY B MEMBER 10, MITOCHONDRIAL"/>
    <property type="match status" value="1"/>
</dbReference>
<keyword evidence="8 9" id="KW-0472">Membrane</keyword>
<organism evidence="12 13">
    <name type="scientific">Aquimixticola soesokkakensis</name>
    <dbReference type="NCBI Taxonomy" id="1519096"/>
    <lineage>
        <taxon>Bacteria</taxon>
        <taxon>Pseudomonadati</taxon>
        <taxon>Pseudomonadota</taxon>
        <taxon>Alphaproteobacteria</taxon>
        <taxon>Rhodobacterales</taxon>
        <taxon>Paracoccaceae</taxon>
        <taxon>Aquimixticola</taxon>
    </lineage>
</organism>
<dbReference type="EC" id="3.6.3.-" evidence="12"/>
<reference evidence="12 13" key="1">
    <citation type="submission" date="2017-03" db="EMBL/GenBank/DDBJ databases">
        <authorList>
            <person name="Afonso C.L."/>
            <person name="Miller P.J."/>
            <person name="Scott M.A."/>
            <person name="Spackman E."/>
            <person name="Goraichik I."/>
            <person name="Dimitrov K.M."/>
            <person name="Suarez D.L."/>
            <person name="Swayne D.E."/>
        </authorList>
    </citation>
    <scope>NUCLEOTIDE SEQUENCE [LARGE SCALE GENOMIC DNA]</scope>
    <source>
        <strain evidence="12 13">CECT 8620</strain>
    </source>
</reference>
<evidence type="ECO:0000259" key="10">
    <source>
        <dbReference type="PROSITE" id="PS50893"/>
    </source>
</evidence>
<keyword evidence="2" id="KW-0813">Transport</keyword>
<evidence type="ECO:0000256" key="7">
    <source>
        <dbReference type="ARBA" id="ARBA00022989"/>
    </source>
</evidence>